<dbReference type="GeneID" id="89977122"/>
<name>A0AAV9MX59_9EURO</name>
<keyword evidence="2 3" id="KW-0663">Pyridoxal phosphate</keyword>
<comment type="caution">
    <text evidence="4">The sequence shown here is derived from an EMBL/GenBank/DDBJ whole genome shotgun (WGS) entry which is preliminary data.</text>
</comment>
<evidence type="ECO:0000256" key="1">
    <source>
        <dbReference type="ARBA" id="ARBA00001933"/>
    </source>
</evidence>
<evidence type="ECO:0000313" key="4">
    <source>
        <dbReference type="EMBL" id="KAK5045867.1"/>
    </source>
</evidence>
<evidence type="ECO:0008006" key="6">
    <source>
        <dbReference type="Google" id="ProtNLM"/>
    </source>
</evidence>
<dbReference type="RefSeq" id="XP_064701478.1">
    <property type="nucleotide sequence ID" value="XM_064852503.1"/>
</dbReference>
<gene>
    <name evidence="4" type="ORF">LTR84_008960</name>
</gene>
<dbReference type="AlphaFoldDB" id="A0AAV9MX59"/>
<evidence type="ECO:0000256" key="3">
    <source>
        <dbReference type="RuleBase" id="RU362118"/>
    </source>
</evidence>
<dbReference type="SUPFAM" id="SSF53383">
    <property type="entry name" value="PLP-dependent transferases"/>
    <property type="match status" value="1"/>
</dbReference>
<dbReference type="PANTHER" id="PTHR42699">
    <property type="match status" value="1"/>
</dbReference>
<dbReference type="Pfam" id="PF01053">
    <property type="entry name" value="Cys_Met_Meta_PP"/>
    <property type="match status" value="1"/>
</dbReference>
<dbReference type="InterPro" id="IPR051750">
    <property type="entry name" value="Trans-sulfuration_enzymes"/>
</dbReference>
<accession>A0AAV9MX59</accession>
<dbReference type="GO" id="GO:0030170">
    <property type="term" value="F:pyridoxal phosphate binding"/>
    <property type="evidence" value="ECO:0007669"/>
    <property type="project" value="InterPro"/>
</dbReference>
<dbReference type="PANTHER" id="PTHR42699:SF1">
    <property type="entry name" value="CYSTATHIONINE GAMMA-SYNTHASE-RELATED"/>
    <property type="match status" value="1"/>
</dbReference>
<dbReference type="Gene3D" id="3.90.1150.10">
    <property type="entry name" value="Aspartate Aminotransferase, domain 1"/>
    <property type="match status" value="1"/>
</dbReference>
<protein>
    <recommendedName>
        <fullName evidence="6">Cystathionine gamma-synthase</fullName>
    </recommendedName>
</protein>
<dbReference type="InterPro" id="IPR015422">
    <property type="entry name" value="PyrdxlP-dep_Trfase_small"/>
</dbReference>
<sequence>MSIEIQTAFGHALPPAPRHAITTHVPTWRSLERFRDHDPELMGSFKSMYPRFWIHPDILQLSAKIIEFSGEKEKACFIFPSLQTAQDAIGYSTSQRRGKDAVLRDHITIRIFIAQLPMFVVFFPPPSTGVVHGFWVHAGSGISSRFAEETLKHLDTLKEVQAGDPSLSKRADSPAHVTLRQRIAGLLERAPADPPRDNKVGENDVYLFQTGMSSIYWVHQYLLSKFNASSVLFGFAFHSTIHILEDYGPGYEFLGLGTDDEIDKLEQHLSSLSEQGKTLQAIWAEFPSNPLLVTPNLFRLRNLADTYQTLLIIDDTIGSFCSVDVLGVADIVVSSLTKTFSGYADVMSASAVLNPSSKRYAELKELFDDKYTNNFFAGDAETLEQNSRTYLERSAVANNNAEAVVNYLQSKAADTNSRVKQVFYPTVSSSLNNYTPFMRKPTAEFKPGYGTLLSVEFDTLEATRTFYDNFHVHQGPHFGAHLTLTMGYTIGIYGTTLDWAAKYGLRIEQVRIGVGLEETQELLNVVKTAVDAADALVKS</sequence>
<comment type="similarity">
    <text evidence="3">Belongs to the trans-sulfuration enzymes family.</text>
</comment>
<keyword evidence="5" id="KW-1185">Reference proteome</keyword>
<dbReference type="InterPro" id="IPR015421">
    <property type="entry name" value="PyrdxlP-dep_Trfase_major"/>
</dbReference>
<organism evidence="4 5">
    <name type="scientific">Exophiala bonariae</name>
    <dbReference type="NCBI Taxonomy" id="1690606"/>
    <lineage>
        <taxon>Eukaryota</taxon>
        <taxon>Fungi</taxon>
        <taxon>Dikarya</taxon>
        <taxon>Ascomycota</taxon>
        <taxon>Pezizomycotina</taxon>
        <taxon>Eurotiomycetes</taxon>
        <taxon>Chaetothyriomycetidae</taxon>
        <taxon>Chaetothyriales</taxon>
        <taxon>Herpotrichiellaceae</taxon>
        <taxon>Exophiala</taxon>
    </lineage>
</organism>
<comment type="cofactor">
    <cofactor evidence="1 3">
        <name>pyridoxal 5'-phosphate</name>
        <dbReference type="ChEBI" id="CHEBI:597326"/>
    </cofactor>
</comment>
<dbReference type="GO" id="GO:0003962">
    <property type="term" value="F:cystathionine gamma-synthase activity"/>
    <property type="evidence" value="ECO:0007669"/>
    <property type="project" value="TreeGrafter"/>
</dbReference>
<dbReference type="EMBL" id="JAVRRD010000034">
    <property type="protein sequence ID" value="KAK5045867.1"/>
    <property type="molecule type" value="Genomic_DNA"/>
</dbReference>
<reference evidence="4 5" key="1">
    <citation type="submission" date="2023-08" db="EMBL/GenBank/DDBJ databases">
        <title>Black Yeasts Isolated from many extreme environments.</title>
        <authorList>
            <person name="Coleine C."/>
            <person name="Stajich J.E."/>
            <person name="Selbmann L."/>
        </authorList>
    </citation>
    <scope>NUCLEOTIDE SEQUENCE [LARGE SCALE GENOMIC DNA]</scope>
    <source>
        <strain evidence="4 5">CCFEE 5792</strain>
    </source>
</reference>
<dbReference type="Proteomes" id="UP001358417">
    <property type="component" value="Unassembled WGS sequence"/>
</dbReference>
<dbReference type="InterPro" id="IPR000277">
    <property type="entry name" value="Cys/Met-Metab_PyrdxlP-dep_enz"/>
</dbReference>
<evidence type="ECO:0000256" key="2">
    <source>
        <dbReference type="ARBA" id="ARBA00022898"/>
    </source>
</evidence>
<proteinExistence type="inferred from homology"/>
<dbReference type="InterPro" id="IPR015424">
    <property type="entry name" value="PyrdxlP-dep_Trfase"/>
</dbReference>
<dbReference type="GO" id="GO:0019346">
    <property type="term" value="P:transsulfuration"/>
    <property type="evidence" value="ECO:0007669"/>
    <property type="project" value="InterPro"/>
</dbReference>
<dbReference type="Gene3D" id="3.40.640.10">
    <property type="entry name" value="Type I PLP-dependent aspartate aminotransferase-like (Major domain)"/>
    <property type="match status" value="1"/>
</dbReference>
<evidence type="ECO:0000313" key="5">
    <source>
        <dbReference type="Proteomes" id="UP001358417"/>
    </source>
</evidence>